<dbReference type="PANTHER" id="PTHR47221">
    <property type="entry name" value="FIBRINOGEN ALPHA CHAIN"/>
    <property type="match status" value="1"/>
</dbReference>
<dbReference type="GO" id="GO:0005576">
    <property type="term" value="C:extracellular region"/>
    <property type="evidence" value="ECO:0007669"/>
    <property type="project" value="UniProtKB-SubCell"/>
</dbReference>
<dbReference type="AlphaFoldDB" id="A0A084WEC0"/>
<dbReference type="Proteomes" id="UP000030765">
    <property type="component" value="Unassembled WGS sequence"/>
</dbReference>
<reference evidence="8 10" key="1">
    <citation type="journal article" date="2014" name="BMC Genomics">
        <title>Genome sequence of Anopheles sinensis provides insight into genetics basis of mosquito competence for malaria parasites.</title>
        <authorList>
            <person name="Zhou D."/>
            <person name="Zhang D."/>
            <person name="Ding G."/>
            <person name="Shi L."/>
            <person name="Hou Q."/>
            <person name="Ye Y."/>
            <person name="Xu Y."/>
            <person name="Zhou H."/>
            <person name="Xiong C."/>
            <person name="Li S."/>
            <person name="Yu J."/>
            <person name="Hong S."/>
            <person name="Yu X."/>
            <person name="Zou P."/>
            <person name="Chen C."/>
            <person name="Chang X."/>
            <person name="Wang W."/>
            <person name="Lv Y."/>
            <person name="Sun Y."/>
            <person name="Ma L."/>
            <person name="Shen B."/>
            <person name="Zhu C."/>
        </authorList>
    </citation>
    <scope>NUCLEOTIDE SEQUENCE [LARGE SCALE GENOMIC DNA]</scope>
</reference>
<evidence type="ECO:0000259" key="7">
    <source>
        <dbReference type="PROSITE" id="PS51406"/>
    </source>
</evidence>
<dbReference type="InterPro" id="IPR037579">
    <property type="entry name" value="FIB_ANG-like"/>
</dbReference>
<keyword evidence="10" id="KW-1185">Reference proteome</keyword>
<keyword evidence="4" id="KW-0175">Coiled coil</keyword>
<evidence type="ECO:0000256" key="2">
    <source>
        <dbReference type="ARBA" id="ARBA00022525"/>
    </source>
</evidence>
<dbReference type="Pfam" id="PF00147">
    <property type="entry name" value="Fibrinogen_C"/>
    <property type="match status" value="1"/>
</dbReference>
<dbReference type="SUPFAM" id="SSF56496">
    <property type="entry name" value="Fibrinogen C-terminal domain-like"/>
    <property type="match status" value="1"/>
</dbReference>
<dbReference type="InterPro" id="IPR002181">
    <property type="entry name" value="Fibrinogen_a/b/g_C_dom"/>
</dbReference>
<dbReference type="CDD" id="cd00087">
    <property type="entry name" value="FReD"/>
    <property type="match status" value="1"/>
</dbReference>
<evidence type="ECO:0000256" key="1">
    <source>
        <dbReference type="ARBA" id="ARBA00004613"/>
    </source>
</evidence>
<organism evidence="8">
    <name type="scientific">Anopheles sinensis</name>
    <name type="common">Mosquito</name>
    <dbReference type="NCBI Taxonomy" id="74873"/>
    <lineage>
        <taxon>Eukaryota</taxon>
        <taxon>Metazoa</taxon>
        <taxon>Ecdysozoa</taxon>
        <taxon>Arthropoda</taxon>
        <taxon>Hexapoda</taxon>
        <taxon>Insecta</taxon>
        <taxon>Pterygota</taxon>
        <taxon>Neoptera</taxon>
        <taxon>Endopterygota</taxon>
        <taxon>Diptera</taxon>
        <taxon>Nematocera</taxon>
        <taxon>Culicoidea</taxon>
        <taxon>Culicidae</taxon>
        <taxon>Anophelinae</taxon>
        <taxon>Anopheles</taxon>
    </lineage>
</organism>
<dbReference type="EMBL" id="KE525341">
    <property type="protein sequence ID" value="KFB48564.1"/>
    <property type="molecule type" value="Genomic_DNA"/>
</dbReference>
<feature type="domain" description="Fibrinogen C-terminal" evidence="7">
    <location>
        <begin position="37"/>
        <end position="255"/>
    </location>
</feature>
<dbReference type="SMART" id="SM00186">
    <property type="entry name" value="FBG"/>
    <property type="match status" value="1"/>
</dbReference>
<comment type="subcellular location">
    <subcellularLocation>
        <location evidence="1">Secreted</location>
    </subcellularLocation>
</comment>
<dbReference type="OMA" id="PHEMAIV"/>
<proteinExistence type="predicted"/>
<evidence type="ECO:0000256" key="5">
    <source>
        <dbReference type="ARBA" id="ARBA00023157"/>
    </source>
</evidence>
<dbReference type="OrthoDB" id="7735550at2759"/>
<dbReference type="VEuPathDB" id="VectorBase:ASIS023375"/>
<evidence type="ECO:0000256" key="3">
    <source>
        <dbReference type="ARBA" id="ARBA00022729"/>
    </source>
</evidence>
<dbReference type="Gene3D" id="3.90.215.10">
    <property type="entry name" value="Gamma Fibrinogen, chain A, domain 1"/>
    <property type="match status" value="1"/>
</dbReference>
<reference evidence="9" key="2">
    <citation type="submission" date="2020-05" db="UniProtKB">
        <authorList>
            <consortium name="EnsemblMetazoa"/>
        </authorList>
    </citation>
    <scope>IDENTIFICATION</scope>
</reference>
<sequence>MNSIQALESNLIAFQNTTLQQLSTIVELVTNLRKEPISNNRVISSCRDISSHTSGIYRIDPEFPFREPMTVFCDQQYEGGGWTVIQRRIDGSVDFFRDWQEYKRGFGSLHGEFWLGLEQIYRLTNVAPHELVVLLEDFDGNTAVARYNQYRIEAESLNYTLVELGKCKPCSAGNSLSSHRNEQFSTYDRDNGKAKFNCAEAYRGGWWHFSCHHVHLNGKYLKGPLAEADDAQGIIWMKFRNSSLKASVMMIRPIK</sequence>
<gene>
    <name evidence="8" type="ORF">ZHAS_00016877</name>
</gene>
<dbReference type="EnsemblMetazoa" id="ASIC016877-RA">
    <property type="protein sequence ID" value="ASIC016877-PA"/>
    <property type="gene ID" value="ASIC016877"/>
</dbReference>
<keyword evidence="3" id="KW-0732">Signal</keyword>
<evidence type="ECO:0000313" key="8">
    <source>
        <dbReference type="EMBL" id="KFB48564.1"/>
    </source>
</evidence>
<dbReference type="InterPro" id="IPR036056">
    <property type="entry name" value="Fibrinogen-like_C"/>
</dbReference>
<dbReference type="PROSITE" id="PS51406">
    <property type="entry name" value="FIBRINOGEN_C_2"/>
    <property type="match status" value="1"/>
</dbReference>
<keyword evidence="6" id="KW-0325">Glycoprotein</keyword>
<dbReference type="PANTHER" id="PTHR47221:SF6">
    <property type="entry name" value="FIBRINOGEN ALPHA CHAIN"/>
    <property type="match status" value="1"/>
</dbReference>
<dbReference type="VEuPathDB" id="VectorBase:ASIC016877"/>
<keyword evidence="2" id="KW-0964">Secreted</keyword>
<protein>
    <submittedName>
        <fullName evidence="8">AGAP005848-PA-like protein</fullName>
    </submittedName>
    <submittedName>
        <fullName evidence="9">Fibrinogen C-terminal domain-containing protein</fullName>
    </submittedName>
</protein>
<dbReference type="STRING" id="74873.A0A084WEC0"/>
<evidence type="ECO:0000313" key="10">
    <source>
        <dbReference type="Proteomes" id="UP000030765"/>
    </source>
</evidence>
<dbReference type="EMBL" id="ATLV01023198">
    <property type="status" value="NOT_ANNOTATED_CDS"/>
    <property type="molecule type" value="Genomic_DNA"/>
</dbReference>
<name>A0A084WEC0_ANOSI</name>
<accession>A0A084WEC0</accession>
<evidence type="ECO:0000313" key="9">
    <source>
        <dbReference type="EnsemblMetazoa" id="ASIC016877-PA"/>
    </source>
</evidence>
<keyword evidence="5" id="KW-1015">Disulfide bond</keyword>
<dbReference type="InterPro" id="IPR014716">
    <property type="entry name" value="Fibrinogen_a/b/g_C_1"/>
</dbReference>
<evidence type="ECO:0000256" key="6">
    <source>
        <dbReference type="ARBA" id="ARBA00023180"/>
    </source>
</evidence>
<dbReference type="NCBIfam" id="NF040941">
    <property type="entry name" value="GGGWT_bact"/>
    <property type="match status" value="1"/>
</dbReference>
<evidence type="ECO:0000256" key="4">
    <source>
        <dbReference type="ARBA" id="ARBA00023054"/>
    </source>
</evidence>